<reference evidence="3" key="1">
    <citation type="submission" date="2021-01" db="EMBL/GenBank/DDBJ databases">
        <title>Caligus Genome Assembly.</title>
        <authorList>
            <person name="Gallardo-Escarate C."/>
        </authorList>
    </citation>
    <scope>NUCLEOTIDE SEQUENCE [LARGE SCALE GENOMIC DNA]</scope>
</reference>
<proteinExistence type="predicted"/>
<dbReference type="AlphaFoldDB" id="A0A7T8HGK6"/>
<accession>A0A7T8HGK6</accession>
<dbReference type="OrthoDB" id="5877963at2759"/>
<name>A0A7T8HGK6_CALRO</name>
<organism evidence="2 3">
    <name type="scientific">Caligus rogercresseyi</name>
    <name type="common">Sea louse</name>
    <dbReference type="NCBI Taxonomy" id="217165"/>
    <lineage>
        <taxon>Eukaryota</taxon>
        <taxon>Metazoa</taxon>
        <taxon>Ecdysozoa</taxon>
        <taxon>Arthropoda</taxon>
        <taxon>Crustacea</taxon>
        <taxon>Multicrustacea</taxon>
        <taxon>Hexanauplia</taxon>
        <taxon>Copepoda</taxon>
        <taxon>Siphonostomatoida</taxon>
        <taxon>Caligidae</taxon>
        <taxon>Caligus</taxon>
    </lineage>
</organism>
<sequence>FRTAINVLGDSIGAGLVYHLSKAELAEMSKLQTQPDGGFEALPMTEIEDDSVRK</sequence>
<dbReference type="EMBL" id="CP045895">
    <property type="protein sequence ID" value="QQP49110.1"/>
    <property type="molecule type" value="Genomic_DNA"/>
</dbReference>
<evidence type="ECO:0000313" key="2">
    <source>
        <dbReference type="EMBL" id="QQP49110.1"/>
    </source>
</evidence>
<gene>
    <name evidence="2" type="ORF">FKW44_009644</name>
</gene>
<keyword evidence="3" id="KW-1185">Reference proteome</keyword>
<protein>
    <submittedName>
        <fullName evidence="2">Amino acid transporter</fullName>
    </submittedName>
</protein>
<feature type="region of interest" description="Disordered" evidence="1">
    <location>
        <begin position="34"/>
        <end position="54"/>
    </location>
</feature>
<dbReference type="Proteomes" id="UP000595437">
    <property type="component" value="Chromosome 6"/>
</dbReference>
<evidence type="ECO:0000313" key="3">
    <source>
        <dbReference type="Proteomes" id="UP000595437"/>
    </source>
</evidence>
<feature type="non-terminal residue" evidence="2">
    <location>
        <position position="1"/>
    </location>
</feature>
<evidence type="ECO:0000256" key="1">
    <source>
        <dbReference type="SAM" id="MobiDB-lite"/>
    </source>
</evidence>